<dbReference type="PROSITE" id="PS51186">
    <property type="entry name" value="GNAT"/>
    <property type="match status" value="1"/>
</dbReference>
<dbReference type="Pfam" id="PF00583">
    <property type="entry name" value="Acetyltransf_1"/>
    <property type="match status" value="1"/>
</dbReference>
<dbReference type="SUPFAM" id="SSF55729">
    <property type="entry name" value="Acyl-CoA N-acyltransferases (Nat)"/>
    <property type="match status" value="1"/>
</dbReference>
<keyword evidence="4" id="KW-1185">Reference proteome</keyword>
<keyword evidence="1 3" id="KW-0808">Transferase</keyword>
<sequence>MFEIKKFEVKDQNQVREFVLNIQNNEFNLGFEAAEQPDLIDIEKFYKSGGFWTAKINNTIVGTIGLQITNEKNGILRKMFVQNELRGKEFHLAQKLFNTLIKFAKNKEINTLWLDTPKIATASHKFYIRNGFEQSFNENLPMDYVFPDRNSMIYKLCVK</sequence>
<evidence type="ECO:0000259" key="2">
    <source>
        <dbReference type="PROSITE" id="PS51186"/>
    </source>
</evidence>
<dbReference type="AlphaFoldDB" id="A0A1I3F1Y7"/>
<dbReference type="OrthoDB" id="9799681at2"/>
<dbReference type="PANTHER" id="PTHR13947">
    <property type="entry name" value="GNAT FAMILY N-ACETYLTRANSFERASE"/>
    <property type="match status" value="1"/>
</dbReference>
<organism evidence="3 4">
    <name type="scientific">Halpernia frigidisoli</name>
    <dbReference type="NCBI Taxonomy" id="1125876"/>
    <lineage>
        <taxon>Bacteria</taxon>
        <taxon>Pseudomonadati</taxon>
        <taxon>Bacteroidota</taxon>
        <taxon>Flavobacteriia</taxon>
        <taxon>Flavobacteriales</taxon>
        <taxon>Weeksellaceae</taxon>
        <taxon>Chryseobacterium group</taxon>
        <taxon>Halpernia</taxon>
    </lineage>
</organism>
<proteinExistence type="predicted"/>
<dbReference type="InterPro" id="IPR016181">
    <property type="entry name" value="Acyl_CoA_acyltransferase"/>
</dbReference>
<dbReference type="Gene3D" id="3.40.630.30">
    <property type="match status" value="1"/>
</dbReference>
<dbReference type="Proteomes" id="UP000198931">
    <property type="component" value="Unassembled WGS sequence"/>
</dbReference>
<dbReference type="EMBL" id="FOQT01000002">
    <property type="protein sequence ID" value="SFI05244.1"/>
    <property type="molecule type" value="Genomic_DNA"/>
</dbReference>
<feature type="domain" description="N-acetyltransferase" evidence="2">
    <location>
        <begin position="2"/>
        <end position="157"/>
    </location>
</feature>
<protein>
    <submittedName>
        <fullName evidence="3">Acetyltransferase (GNAT) family protein</fullName>
    </submittedName>
</protein>
<dbReference type="InterPro" id="IPR000182">
    <property type="entry name" value="GNAT_dom"/>
</dbReference>
<dbReference type="STRING" id="1125876.SAMN05443292_1101"/>
<dbReference type="PANTHER" id="PTHR13947:SF37">
    <property type="entry name" value="LD18367P"/>
    <property type="match status" value="1"/>
</dbReference>
<evidence type="ECO:0000313" key="4">
    <source>
        <dbReference type="Proteomes" id="UP000198931"/>
    </source>
</evidence>
<name>A0A1I3F1Y7_9FLAO</name>
<accession>A0A1I3F1Y7</accession>
<evidence type="ECO:0000313" key="3">
    <source>
        <dbReference type="EMBL" id="SFI05244.1"/>
    </source>
</evidence>
<dbReference type="InterPro" id="IPR050769">
    <property type="entry name" value="NAT_camello-type"/>
</dbReference>
<reference evidence="3 4" key="1">
    <citation type="submission" date="2016-10" db="EMBL/GenBank/DDBJ databases">
        <authorList>
            <person name="de Groot N.N."/>
        </authorList>
    </citation>
    <scope>NUCLEOTIDE SEQUENCE [LARGE SCALE GENOMIC DNA]</scope>
    <source>
        <strain evidence="3 4">DSM 26000</strain>
    </source>
</reference>
<dbReference type="RefSeq" id="WP_090079155.1">
    <property type="nucleotide sequence ID" value="NZ_FOQT01000002.1"/>
</dbReference>
<dbReference type="GO" id="GO:0008080">
    <property type="term" value="F:N-acetyltransferase activity"/>
    <property type="evidence" value="ECO:0007669"/>
    <property type="project" value="InterPro"/>
</dbReference>
<gene>
    <name evidence="3" type="ORF">SAMN05443292_1101</name>
</gene>
<evidence type="ECO:0000256" key="1">
    <source>
        <dbReference type="ARBA" id="ARBA00022679"/>
    </source>
</evidence>